<dbReference type="GO" id="GO:0005737">
    <property type="term" value="C:cytoplasm"/>
    <property type="evidence" value="ECO:0007669"/>
    <property type="project" value="TreeGrafter"/>
</dbReference>
<dbReference type="Pfam" id="PF00196">
    <property type="entry name" value="GerE"/>
    <property type="match status" value="1"/>
</dbReference>
<dbReference type="Pfam" id="PF13191">
    <property type="entry name" value="AAA_16"/>
    <property type="match status" value="1"/>
</dbReference>
<dbReference type="OrthoDB" id="3656034at2"/>
<dbReference type="SUPFAM" id="SSF52540">
    <property type="entry name" value="P-loop containing nucleoside triphosphate hydrolases"/>
    <property type="match status" value="1"/>
</dbReference>
<dbReference type="SUPFAM" id="SSF48452">
    <property type="entry name" value="TPR-like"/>
    <property type="match status" value="1"/>
</dbReference>
<dbReference type="PROSITE" id="PS50043">
    <property type="entry name" value="HTH_LUXR_2"/>
    <property type="match status" value="1"/>
</dbReference>
<dbReference type="Proteomes" id="UP000186040">
    <property type="component" value="Unassembled WGS sequence"/>
</dbReference>
<dbReference type="InterPro" id="IPR011990">
    <property type="entry name" value="TPR-like_helical_dom_sf"/>
</dbReference>
<sequence>MSVLPGREAVVEEVVARLRAGGRVVLDGPAGIGKTAVWRAALARCAPHAAVLSCAPTEAESALPLAALADLLRPLAPLVDALPPVQRAAAGAVLLDTPAGDHPDGHVLGATTRALLDAAGGGGPVVVAVDDAPWLDPPSERALRFALRRVRPGVAVLLAVRGPAGDPPPLPLGLDDALRVPVAPLGPGALHHVLRDRLGAALPRPLLGRIAEGSGGNPLLAIELARAVLRLPALPRPGADLPVRASLRELLAAAVAALPPAGRDAVRLAALLSAPRLPDLVAAGVDPADLDPAEEAGLLAVGHDGIAFAHPLHAAAVRAGIPPGVRRGLHRRLADVVADPDERARQLAAGTGGPDPAVAAEVAAAARRQQARGAPELAAGLFDIAVELTPDGPARDGLRLEAARCRYGSGDYAAAAAELDALVDRLTGAPLAEALMLRAVVAWSADGASAEAERLAERGLAAVDPGTPAAGRIHAHLSVFRASPDAARADAEAARRLLAGSPADRPLLSAALLTQHFQEVRLGLAPRAELFDEAIALEDADPHWLAATVPAIWWRSVDAHAAARDRLTRMLERATARGDEPSQHELLGHLGETELHSGRWADAAAHTEAATDLGDQLGTGLVGERWLRGMLAALRGDAAVADELAAWGLGWAAENEDPSAERIFAYLAGCAAAARGDAAAAAERFAAVRRSLAAVGLVEPLSLRYEPEWVEACVATGDLPTARRAQDLLAERHARLPRPWTGLGLARGRVLLAAASGEDTADAVADLLAAREATPPDVVPLDRARCLLVAGVAQRRARRRAAARTLLGQALAEFEALGAAAWAARAASELDRTGGRTADATALTPTEERVARLAAQGRTNRLIAEELFVSPKTVEANLARAYRKLGITTRAQLGAVMGRTS</sequence>
<dbReference type="InterPro" id="IPR041664">
    <property type="entry name" value="AAA_16"/>
</dbReference>
<dbReference type="GO" id="GO:0003677">
    <property type="term" value="F:DNA binding"/>
    <property type="evidence" value="ECO:0007669"/>
    <property type="project" value="InterPro"/>
</dbReference>
<dbReference type="Gene3D" id="1.25.40.10">
    <property type="entry name" value="Tetratricopeptide repeat domain"/>
    <property type="match status" value="1"/>
</dbReference>
<dbReference type="STRING" id="1193682.BJP25_13025"/>
<name>A0A1Q9LRJ3_9PSEU</name>
<keyword evidence="2" id="KW-0067">ATP-binding</keyword>
<dbReference type="EMBL" id="MKQR01000007">
    <property type="protein sequence ID" value="OLR94642.1"/>
    <property type="molecule type" value="Genomic_DNA"/>
</dbReference>
<dbReference type="RefSeq" id="WP_075974021.1">
    <property type="nucleotide sequence ID" value="NZ_MKQR01000007.1"/>
</dbReference>
<proteinExistence type="predicted"/>
<evidence type="ECO:0000256" key="1">
    <source>
        <dbReference type="ARBA" id="ARBA00022741"/>
    </source>
</evidence>
<dbReference type="SMART" id="SM00421">
    <property type="entry name" value="HTH_LUXR"/>
    <property type="match status" value="1"/>
</dbReference>
<gene>
    <name evidence="4" type="ORF">BJP25_13025</name>
</gene>
<reference evidence="4 5" key="1">
    <citation type="submission" date="2016-10" db="EMBL/GenBank/DDBJ databases">
        <title>The Draft Genome Sequence of Actinokineospora bangkokensis 44EHWT reveals the biosynthetic pathway of antifungal compounds Thailandins with unusual extender unit butylmalonyl-CoA.</title>
        <authorList>
            <person name="Greule A."/>
            <person name="Intra B."/>
            <person name="Flemming S."/>
            <person name="Rommel M.G."/>
            <person name="Panbangred W."/>
            <person name="Bechthold A."/>
        </authorList>
    </citation>
    <scope>NUCLEOTIDE SEQUENCE [LARGE SCALE GENOMIC DNA]</scope>
    <source>
        <strain evidence="4 5">44EHW</strain>
    </source>
</reference>
<keyword evidence="5" id="KW-1185">Reference proteome</keyword>
<protein>
    <submittedName>
        <fullName evidence="4">LuxR family transcriptional regulator</fullName>
    </submittedName>
</protein>
<evidence type="ECO:0000256" key="2">
    <source>
        <dbReference type="ARBA" id="ARBA00022840"/>
    </source>
</evidence>
<dbReference type="InterPro" id="IPR016032">
    <property type="entry name" value="Sig_transdc_resp-reg_C-effctor"/>
</dbReference>
<evidence type="ECO:0000313" key="5">
    <source>
        <dbReference type="Proteomes" id="UP000186040"/>
    </source>
</evidence>
<dbReference type="PANTHER" id="PTHR16305:SF35">
    <property type="entry name" value="TRANSCRIPTIONAL ACTIVATOR DOMAIN"/>
    <property type="match status" value="1"/>
</dbReference>
<evidence type="ECO:0000259" key="3">
    <source>
        <dbReference type="PROSITE" id="PS50043"/>
    </source>
</evidence>
<dbReference type="GO" id="GO:0006355">
    <property type="term" value="P:regulation of DNA-templated transcription"/>
    <property type="evidence" value="ECO:0007669"/>
    <property type="project" value="InterPro"/>
</dbReference>
<dbReference type="InterPro" id="IPR027417">
    <property type="entry name" value="P-loop_NTPase"/>
</dbReference>
<evidence type="ECO:0000313" key="4">
    <source>
        <dbReference type="EMBL" id="OLR94642.1"/>
    </source>
</evidence>
<organism evidence="4 5">
    <name type="scientific">Actinokineospora bangkokensis</name>
    <dbReference type="NCBI Taxonomy" id="1193682"/>
    <lineage>
        <taxon>Bacteria</taxon>
        <taxon>Bacillati</taxon>
        <taxon>Actinomycetota</taxon>
        <taxon>Actinomycetes</taxon>
        <taxon>Pseudonocardiales</taxon>
        <taxon>Pseudonocardiaceae</taxon>
        <taxon>Actinokineospora</taxon>
    </lineage>
</organism>
<dbReference type="SUPFAM" id="SSF46894">
    <property type="entry name" value="C-terminal effector domain of the bipartite response regulators"/>
    <property type="match status" value="1"/>
</dbReference>
<dbReference type="GO" id="GO:0004016">
    <property type="term" value="F:adenylate cyclase activity"/>
    <property type="evidence" value="ECO:0007669"/>
    <property type="project" value="TreeGrafter"/>
</dbReference>
<dbReference type="PROSITE" id="PS00622">
    <property type="entry name" value="HTH_LUXR_1"/>
    <property type="match status" value="1"/>
</dbReference>
<keyword evidence="1" id="KW-0547">Nucleotide-binding</keyword>
<dbReference type="PANTHER" id="PTHR16305">
    <property type="entry name" value="TESTICULAR SOLUBLE ADENYLYL CYCLASE"/>
    <property type="match status" value="1"/>
</dbReference>
<dbReference type="InterPro" id="IPR000792">
    <property type="entry name" value="Tscrpt_reg_LuxR_C"/>
</dbReference>
<dbReference type="Gene3D" id="1.10.10.10">
    <property type="entry name" value="Winged helix-like DNA-binding domain superfamily/Winged helix DNA-binding domain"/>
    <property type="match status" value="1"/>
</dbReference>
<comment type="caution">
    <text evidence="4">The sequence shown here is derived from an EMBL/GenBank/DDBJ whole genome shotgun (WGS) entry which is preliminary data.</text>
</comment>
<dbReference type="PRINTS" id="PR00038">
    <property type="entry name" value="HTHLUXR"/>
</dbReference>
<dbReference type="AlphaFoldDB" id="A0A1Q9LRJ3"/>
<dbReference type="InterPro" id="IPR036388">
    <property type="entry name" value="WH-like_DNA-bd_sf"/>
</dbReference>
<accession>A0A1Q9LRJ3</accession>
<feature type="domain" description="HTH luxR-type" evidence="3">
    <location>
        <begin position="836"/>
        <end position="901"/>
    </location>
</feature>
<dbReference type="GO" id="GO:0005524">
    <property type="term" value="F:ATP binding"/>
    <property type="evidence" value="ECO:0007669"/>
    <property type="project" value="UniProtKB-KW"/>
</dbReference>
<dbReference type="CDD" id="cd06170">
    <property type="entry name" value="LuxR_C_like"/>
    <property type="match status" value="1"/>
</dbReference>